<evidence type="ECO:0000256" key="3">
    <source>
        <dbReference type="ARBA" id="ARBA00022723"/>
    </source>
</evidence>
<protein>
    <recommendedName>
        <fullName evidence="2 8">Imidazolonepropionase</fullName>
        <ecNumber evidence="2 8">3.5.2.7</ecNumber>
    </recommendedName>
</protein>
<dbReference type="Proteomes" id="UP000176050">
    <property type="component" value="Chromosome"/>
</dbReference>
<evidence type="ECO:0000256" key="2">
    <source>
        <dbReference type="ARBA" id="ARBA00012864"/>
    </source>
</evidence>
<dbReference type="GO" id="GO:0005737">
    <property type="term" value="C:cytoplasm"/>
    <property type="evidence" value="ECO:0007669"/>
    <property type="project" value="UniProtKB-UniRule"/>
</dbReference>
<dbReference type="EC" id="3.5.2.7" evidence="2 8"/>
<keyword evidence="3" id="KW-0479">Metal-binding</keyword>
<dbReference type="InterPro" id="IPR005920">
    <property type="entry name" value="HutI"/>
</dbReference>
<dbReference type="InterPro" id="IPR006680">
    <property type="entry name" value="Amidohydro-rel"/>
</dbReference>
<organism evidence="10 11">
    <name type="scientific">Urechidicola croceus</name>
    <dbReference type="NCBI Taxonomy" id="1850246"/>
    <lineage>
        <taxon>Bacteria</taxon>
        <taxon>Pseudomonadati</taxon>
        <taxon>Bacteroidota</taxon>
        <taxon>Flavobacteriia</taxon>
        <taxon>Flavobacteriales</taxon>
        <taxon>Flavobacteriaceae</taxon>
        <taxon>Urechidicola</taxon>
    </lineage>
</organism>
<dbReference type="PANTHER" id="PTHR42752">
    <property type="entry name" value="IMIDAZOLONEPROPIONASE"/>
    <property type="match status" value="1"/>
</dbReference>
<accession>A0A1D8P5E4</accession>
<dbReference type="InterPro" id="IPR011059">
    <property type="entry name" value="Metal-dep_hydrolase_composite"/>
</dbReference>
<dbReference type="GO" id="GO:0046872">
    <property type="term" value="F:metal ion binding"/>
    <property type="evidence" value="ECO:0007669"/>
    <property type="project" value="UniProtKB-KW"/>
</dbReference>
<keyword evidence="5" id="KW-0369">Histidine metabolism</keyword>
<dbReference type="Gene3D" id="3.20.20.140">
    <property type="entry name" value="Metal-dependent hydrolases"/>
    <property type="match status" value="1"/>
</dbReference>
<evidence type="ECO:0000256" key="1">
    <source>
        <dbReference type="ARBA" id="ARBA00005023"/>
    </source>
</evidence>
<evidence type="ECO:0000256" key="4">
    <source>
        <dbReference type="ARBA" id="ARBA00022801"/>
    </source>
</evidence>
<evidence type="ECO:0000256" key="6">
    <source>
        <dbReference type="ARBA" id="ARBA00022833"/>
    </source>
</evidence>
<evidence type="ECO:0000256" key="7">
    <source>
        <dbReference type="ARBA" id="ARBA00023004"/>
    </source>
</evidence>
<dbReference type="GO" id="GO:0019556">
    <property type="term" value="P:L-histidine catabolic process to glutamate and formamide"/>
    <property type="evidence" value="ECO:0007669"/>
    <property type="project" value="UniProtKB-UniRule"/>
</dbReference>
<feature type="domain" description="Amidohydrolase-related" evidence="9">
    <location>
        <begin position="77"/>
        <end position="410"/>
    </location>
</feature>
<dbReference type="GO" id="GO:0050480">
    <property type="term" value="F:imidazolonepropionase activity"/>
    <property type="evidence" value="ECO:0007669"/>
    <property type="project" value="UniProtKB-UniRule"/>
</dbReference>
<dbReference type="EMBL" id="CP017478">
    <property type="protein sequence ID" value="AOW19805.1"/>
    <property type="molecule type" value="Genomic_DNA"/>
</dbReference>
<gene>
    <name evidence="10" type="ORF">LPB138_03500</name>
</gene>
<reference evidence="10 11" key="1">
    <citation type="submission" date="2016-10" db="EMBL/GenBank/DDBJ databases">
        <title>Lutibacter sp. LPB0138, isolated from marine gastropod.</title>
        <authorList>
            <person name="Kim E."/>
            <person name="Yi H."/>
        </authorList>
    </citation>
    <scope>NUCLEOTIDE SEQUENCE [LARGE SCALE GENOMIC DNA]</scope>
    <source>
        <strain evidence="10 11">LPB0138</strain>
    </source>
</reference>
<keyword evidence="11" id="KW-1185">Reference proteome</keyword>
<dbReference type="PANTHER" id="PTHR42752:SF1">
    <property type="entry name" value="IMIDAZOLONEPROPIONASE-RELATED"/>
    <property type="match status" value="1"/>
</dbReference>
<dbReference type="Gene3D" id="2.30.40.10">
    <property type="entry name" value="Urease, subunit C, domain 1"/>
    <property type="match status" value="1"/>
</dbReference>
<evidence type="ECO:0000259" key="9">
    <source>
        <dbReference type="Pfam" id="PF01979"/>
    </source>
</evidence>
<dbReference type="AlphaFoldDB" id="A0A1D8P5E4"/>
<evidence type="ECO:0000256" key="8">
    <source>
        <dbReference type="NCBIfam" id="TIGR01224"/>
    </source>
</evidence>
<keyword evidence="7" id="KW-0408">Iron</keyword>
<dbReference type="OrthoDB" id="9776455at2"/>
<keyword evidence="6" id="KW-0862">Zinc</keyword>
<dbReference type="RefSeq" id="WP_070235944.1">
    <property type="nucleotide sequence ID" value="NZ_CP017478.1"/>
</dbReference>
<comment type="pathway">
    <text evidence="1">Amino-acid degradation.</text>
</comment>
<dbReference type="STRING" id="1850246.LPB138_03500"/>
<dbReference type="SUPFAM" id="SSF51556">
    <property type="entry name" value="Metallo-dependent hydrolases"/>
    <property type="match status" value="1"/>
</dbReference>
<name>A0A1D8P5E4_9FLAO</name>
<dbReference type="Pfam" id="PF01979">
    <property type="entry name" value="Amidohydro_1"/>
    <property type="match status" value="1"/>
</dbReference>
<dbReference type="KEGG" id="lul:LPB138_03500"/>
<evidence type="ECO:0000313" key="10">
    <source>
        <dbReference type="EMBL" id="AOW19805.1"/>
    </source>
</evidence>
<proteinExistence type="predicted"/>
<evidence type="ECO:0000256" key="5">
    <source>
        <dbReference type="ARBA" id="ARBA00022808"/>
    </source>
</evidence>
<evidence type="ECO:0000313" key="11">
    <source>
        <dbReference type="Proteomes" id="UP000176050"/>
    </source>
</evidence>
<dbReference type="InterPro" id="IPR032466">
    <property type="entry name" value="Metal_Hydrolase"/>
</dbReference>
<sequence length="415" mass="45645">MYKTFELDKKLIGPFKQIVTMRNMPLKGMLSDENLEIIVDGGILIEGEIIKEVASFNDLVKKHNDVSIDYLDDDLVAMPGFIDAHTHICFAGSRAKDFAARNSGKSYLEIAEEGGGIWDTVQKTRIADLEELLKLMILRLNLLAAIGVTTVEVKSGYGLSVENELKQLRTIKNANDKHQIDIISTCLAAHIVPKEFNNETEYLDVILNELVPTIQKEKLTKRFDVFIEKGAFSVSKAKDYIEKLQQKGFKITIHGDQFSRGGSQIAVEVGATSVDHLEVSGEKEIEKLSQSDTIPVVLPGASIGLGCNFAPARKLLDAGCSLVIASDWNPGSAPQGNLITQASILATFEKLSNAEVFAGITFRAAKALNLTDRGVLESGKLADIVAFPTNDFREILYHQGELKVNNVWKRGVKIK</sequence>
<keyword evidence="4" id="KW-0378">Hydrolase</keyword>
<dbReference type="NCBIfam" id="TIGR01224">
    <property type="entry name" value="hutI"/>
    <property type="match status" value="1"/>
</dbReference>
<dbReference type="SUPFAM" id="SSF51338">
    <property type="entry name" value="Composite domain of metallo-dependent hydrolases"/>
    <property type="match status" value="2"/>
</dbReference>